<evidence type="ECO:0000256" key="5">
    <source>
        <dbReference type="ARBA" id="ARBA00012483"/>
    </source>
</evidence>
<dbReference type="SMART" id="SM00513">
    <property type="entry name" value="SAP"/>
    <property type="match status" value="1"/>
</dbReference>
<keyword evidence="8 18" id="KW-0227">DNA damage</keyword>
<dbReference type="GO" id="GO:0006513">
    <property type="term" value="P:protein monoubiquitination"/>
    <property type="evidence" value="ECO:0007669"/>
    <property type="project" value="InterPro"/>
</dbReference>
<keyword evidence="12" id="KW-0238">DNA-binding</keyword>
<dbReference type="GO" id="GO:0006281">
    <property type="term" value="P:DNA repair"/>
    <property type="evidence" value="ECO:0007669"/>
    <property type="project" value="UniProtKB-KW"/>
</dbReference>
<evidence type="ECO:0000256" key="10">
    <source>
        <dbReference type="ARBA" id="ARBA00022786"/>
    </source>
</evidence>
<feature type="domain" description="UBZ4-type" evidence="22">
    <location>
        <begin position="203"/>
        <end position="230"/>
    </location>
</feature>
<dbReference type="FunFam" id="3.30.160.60:FF:000331">
    <property type="entry name" value="E3 ubiquitin-protein ligase RAD18"/>
    <property type="match status" value="1"/>
</dbReference>
<evidence type="ECO:0000256" key="14">
    <source>
        <dbReference type="ARBA" id="ARBA00023242"/>
    </source>
</evidence>
<evidence type="ECO:0000256" key="17">
    <source>
        <dbReference type="PROSITE-ProRule" id="PRU00175"/>
    </source>
</evidence>
<feature type="region of interest" description="Disordered" evidence="19">
    <location>
        <begin position="150"/>
        <end position="194"/>
    </location>
</feature>
<dbReference type="InterPro" id="IPR017907">
    <property type="entry name" value="Znf_RING_CS"/>
</dbReference>
<dbReference type="AlphaFoldDB" id="A0A8D0LBI0"/>
<dbReference type="Proteomes" id="UP000694392">
    <property type="component" value="Unplaced"/>
</dbReference>
<dbReference type="GO" id="GO:0042802">
    <property type="term" value="F:identical protein binding"/>
    <property type="evidence" value="ECO:0007669"/>
    <property type="project" value="Ensembl"/>
</dbReference>
<proteinExistence type="inferred from homology"/>
<keyword evidence="9 17" id="KW-0863">Zinc-finger</keyword>
<dbReference type="GO" id="GO:0003697">
    <property type="term" value="F:single-stranded DNA binding"/>
    <property type="evidence" value="ECO:0007669"/>
    <property type="project" value="InterPro"/>
</dbReference>
<evidence type="ECO:0000259" key="21">
    <source>
        <dbReference type="PROSITE" id="PS50800"/>
    </source>
</evidence>
<gene>
    <name evidence="23" type="primary">RAD18</name>
</gene>
<evidence type="ECO:0000256" key="3">
    <source>
        <dbReference type="ARBA" id="ARBA00004906"/>
    </source>
</evidence>
<evidence type="ECO:0000313" key="24">
    <source>
        <dbReference type="Proteomes" id="UP000694392"/>
    </source>
</evidence>
<feature type="domain" description="SAP" evidence="21">
    <location>
        <begin position="250"/>
        <end position="284"/>
    </location>
</feature>
<keyword evidence="14" id="KW-0539">Nucleus</keyword>
<dbReference type="SUPFAM" id="SSF68906">
    <property type="entry name" value="SAP domain"/>
    <property type="match status" value="1"/>
</dbReference>
<evidence type="ECO:0000256" key="12">
    <source>
        <dbReference type="ARBA" id="ARBA00023125"/>
    </source>
</evidence>
<dbReference type="GO" id="GO:0097505">
    <property type="term" value="C:Rad6-Rad18 complex"/>
    <property type="evidence" value="ECO:0007669"/>
    <property type="project" value="TreeGrafter"/>
</dbReference>
<comment type="subcellular location">
    <subcellularLocation>
        <location evidence="2">Nucleus</location>
    </subcellularLocation>
</comment>
<sequence>MSLALAESPWPENLTPLKGVDNLLRCGICFDYFNIAMIIPQCSHNYCSLCIRKFLSYKTQCPTCRVTVTEPDLKNNRILDELVKTFNSARYQLFQAVLDSPPISPPTPCAKHPSGKGRAARPMGACAVKQEKQLIDSFLIKDPQIPKRALEAAERESKGIKVKQEKDPLGPGETLGAAHEDTSPKWSTSPEIPSTSAAKVVTKVECPVCEVAVPEQYINTHLDGCLSREEKMDSLRSSGHKRKPLTKVVYSLLSERDLKKKLKEHGLSTHGTKQQLIKRHQEFVHMYNAQCDSLNPKSGRMAKL</sequence>
<dbReference type="PANTHER" id="PTHR14134">
    <property type="entry name" value="E3 UBIQUITIN-PROTEIN LIGASE RAD18"/>
    <property type="match status" value="1"/>
</dbReference>
<dbReference type="GO" id="GO:0031593">
    <property type="term" value="F:polyubiquitin modification-dependent protein binding"/>
    <property type="evidence" value="ECO:0007669"/>
    <property type="project" value="Ensembl"/>
</dbReference>
<dbReference type="Gene3D" id="1.10.720.30">
    <property type="entry name" value="SAP domain"/>
    <property type="match status" value="1"/>
</dbReference>
<comment type="similarity">
    <text evidence="4">Belongs to the RAD18 family.</text>
</comment>
<dbReference type="GO" id="GO:0035861">
    <property type="term" value="C:site of double-strand break"/>
    <property type="evidence" value="ECO:0007669"/>
    <property type="project" value="Ensembl"/>
</dbReference>
<feature type="compositionally biased region" description="Basic and acidic residues" evidence="19">
    <location>
        <begin position="150"/>
        <end position="168"/>
    </location>
</feature>
<dbReference type="SMART" id="SM00734">
    <property type="entry name" value="ZnF_Rad18"/>
    <property type="match status" value="1"/>
</dbReference>
<evidence type="ECO:0000259" key="22">
    <source>
        <dbReference type="PROSITE" id="PS51908"/>
    </source>
</evidence>
<comment type="catalytic activity">
    <reaction evidence="1">
        <text>S-ubiquitinyl-[E2 ubiquitin-conjugating enzyme]-L-cysteine + [acceptor protein]-L-lysine = [E2 ubiquitin-conjugating enzyme]-L-cysteine + N(6)-ubiquitinyl-[acceptor protein]-L-lysine.</text>
        <dbReference type="EC" id="2.3.2.27"/>
    </reaction>
</comment>
<dbReference type="GO" id="GO:0008270">
    <property type="term" value="F:zinc ion binding"/>
    <property type="evidence" value="ECO:0007669"/>
    <property type="project" value="UniProtKB-KW"/>
</dbReference>
<evidence type="ECO:0000256" key="18">
    <source>
        <dbReference type="PROSITE-ProRule" id="PRU01256"/>
    </source>
</evidence>
<dbReference type="InterPro" id="IPR006642">
    <property type="entry name" value="Rad18_UBZ4"/>
</dbReference>
<evidence type="ECO:0000256" key="2">
    <source>
        <dbReference type="ARBA" id="ARBA00004123"/>
    </source>
</evidence>
<dbReference type="GO" id="GO:0042405">
    <property type="term" value="C:nuclear inclusion body"/>
    <property type="evidence" value="ECO:0007669"/>
    <property type="project" value="Ensembl"/>
</dbReference>
<evidence type="ECO:0000256" key="9">
    <source>
        <dbReference type="ARBA" id="ARBA00022771"/>
    </source>
</evidence>
<dbReference type="InterPro" id="IPR039577">
    <property type="entry name" value="Rad18"/>
</dbReference>
<keyword evidence="13 18" id="KW-0234">DNA repair</keyword>
<dbReference type="SMART" id="SM00184">
    <property type="entry name" value="RING"/>
    <property type="match status" value="1"/>
</dbReference>
<dbReference type="InterPro" id="IPR036361">
    <property type="entry name" value="SAP_dom_sf"/>
</dbReference>
<accession>A0A8D0LBI0</accession>
<evidence type="ECO:0000256" key="16">
    <source>
        <dbReference type="ARBA" id="ARBA00082369"/>
    </source>
</evidence>
<evidence type="ECO:0000256" key="7">
    <source>
        <dbReference type="ARBA" id="ARBA00022723"/>
    </source>
</evidence>
<keyword evidence="11" id="KW-0862">Zinc</keyword>
<evidence type="ECO:0000256" key="6">
    <source>
        <dbReference type="ARBA" id="ARBA00022679"/>
    </source>
</evidence>
<dbReference type="GO" id="GO:0051984">
    <property type="term" value="P:positive regulation of chromosome segregation"/>
    <property type="evidence" value="ECO:0007669"/>
    <property type="project" value="Ensembl"/>
</dbReference>
<dbReference type="PROSITE" id="PS00518">
    <property type="entry name" value="ZF_RING_1"/>
    <property type="match status" value="1"/>
</dbReference>
<dbReference type="GO" id="GO:0061630">
    <property type="term" value="F:ubiquitin protein ligase activity"/>
    <property type="evidence" value="ECO:0007669"/>
    <property type="project" value="UniProtKB-EC"/>
</dbReference>
<dbReference type="EC" id="2.3.2.27" evidence="5"/>
<comment type="pathway">
    <text evidence="3">Protein modification; protein ubiquitination.</text>
</comment>
<dbReference type="Gene3D" id="3.30.160.60">
    <property type="entry name" value="Classic Zinc Finger"/>
    <property type="match status" value="1"/>
</dbReference>
<dbReference type="PROSITE" id="PS51908">
    <property type="entry name" value="ZF_UBZ4"/>
    <property type="match status" value="1"/>
</dbReference>
<dbReference type="Pfam" id="PF02037">
    <property type="entry name" value="SAP"/>
    <property type="match status" value="1"/>
</dbReference>
<keyword evidence="6" id="KW-0808">Transferase</keyword>
<dbReference type="Pfam" id="PF13923">
    <property type="entry name" value="zf-C3HC4_2"/>
    <property type="match status" value="1"/>
</dbReference>
<dbReference type="GO" id="GO:0005657">
    <property type="term" value="C:replication fork"/>
    <property type="evidence" value="ECO:0007669"/>
    <property type="project" value="Ensembl"/>
</dbReference>
<reference evidence="23" key="2">
    <citation type="submission" date="2025-09" db="UniProtKB">
        <authorList>
            <consortium name="Ensembl"/>
        </authorList>
    </citation>
    <scope>IDENTIFICATION</scope>
</reference>
<feature type="domain" description="RING-type" evidence="20">
    <location>
        <begin position="26"/>
        <end position="65"/>
    </location>
</feature>
<dbReference type="GO" id="GO:0006301">
    <property type="term" value="P:DNA damage tolerance"/>
    <property type="evidence" value="ECO:0007669"/>
    <property type="project" value="InterPro"/>
</dbReference>
<evidence type="ECO:0000259" key="20">
    <source>
        <dbReference type="PROSITE" id="PS50089"/>
    </source>
</evidence>
<name>A0A8D0LBI0_SPHPU</name>
<dbReference type="GO" id="GO:0031625">
    <property type="term" value="F:ubiquitin protein ligase binding"/>
    <property type="evidence" value="ECO:0007669"/>
    <property type="project" value="Ensembl"/>
</dbReference>
<dbReference type="CDD" id="cd16529">
    <property type="entry name" value="RING-HC_RAD18"/>
    <property type="match status" value="1"/>
</dbReference>
<dbReference type="PANTHER" id="PTHR14134:SF2">
    <property type="entry name" value="E3 UBIQUITIN-PROTEIN LIGASE RAD18"/>
    <property type="match status" value="1"/>
</dbReference>
<dbReference type="GO" id="GO:0000403">
    <property type="term" value="F:Y-form DNA binding"/>
    <property type="evidence" value="ECO:0007669"/>
    <property type="project" value="Ensembl"/>
</dbReference>
<dbReference type="OMA" id="IPNTGPR"/>
<dbReference type="GO" id="GO:0051865">
    <property type="term" value="P:protein autoubiquitination"/>
    <property type="evidence" value="ECO:0007669"/>
    <property type="project" value="Ensembl"/>
</dbReference>
<evidence type="ECO:0000256" key="1">
    <source>
        <dbReference type="ARBA" id="ARBA00000900"/>
    </source>
</evidence>
<dbReference type="SUPFAM" id="SSF57850">
    <property type="entry name" value="RING/U-box"/>
    <property type="match status" value="1"/>
</dbReference>
<keyword evidence="24" id="KW-1185">Reference proteome</keyword>
<dbReference type="GeneTree" id="ENSGT00390000011230"/>
<organism evidence="23 24">
    <name type="scientific">Sphenodon punctatus</name>
    <name type="common">Tuatara</name>
    <name type="synonym">Hatteria punctata</name>
    <dbReference type="NCBI Taxonomy" id="8508"/>
    <lineage>
        <taxon>Eukaryota</taxon>
        <taxon>Metazoa</taxon>
        <taxon>Chordata</taxon>
        <taxon>Craniata</taxon>
        <taxon>Vertebrata</taxon>
        <taxon>Euteleostomi</taxon>
        <taxon>Lepidosauria</taxon>
        <taxon>Sphenodontia</taxon>
        <taxon>Sphenodontidae</taxon>
        <taxon>Sphenodon</taxon>
    </lineage>
</organism>
<evidence type="ECO:0000256" key="4">
    <source>
        <dbReference type="ARBA" id="ARBA00009506"/>
    </source>
</evidence>
<evidence type="ECO:0000313" key="23">
    <source>
        <dbReference type="Ensembl" id="ENSSPUP00000022778.1"/>
    </source>
</evidence>
<dbReference type="FunFam" id="3.30.40.10:FF:000172">
    <property type="entry name" value="E3 ubiquitin-protein ligase RAD18"/>
    <property type="match status" value="1"/>
</dbReference>
<dbReference type="InterPro" id="IPR003034">
    <property type="entry name" value="SAP_dom"/>
</dbReference>
<dbReference type="GO" id="GO:0016604">
    <property type="term" value="C:nuclear body"/>
    <property type="evidence" value="ECO:0007669"/>
    <property type="project" value="Ensembl"/>
</dbReference>
<dbReference type="PROSITE" id="PS50089">
    <property type="entry name" value="ZF_RING_2"/>
    <property type="match status" value="1"/>
</dbReference>
<evidence type="ECO:0000256" key="19">
    <source>
        <dbReference type="SAM" id="MobiDB-lite"/>
    </source>
</evidence>
<dbReference type="PROSITE" id="PS50800">
    <property type="entry name" value="SAP"/>
    <property type="match status" value="1"/>
</dbReference>
<reference evidence="23" key="1">
    <citation type="submission" date="2025-08" db="UniProtKB">
        <authorList>
            <consortium name="Ensembl"/>
        </authorList>
    </citation>
    <scope>IDENTIFICATION</scope>
</reference>
<feature type="compositionally biased region" description="Polar residues" evidence="19">
    <location>
        <begin position="184"/>
        <end position="194"/>
    </location>
</feature>
<dbReference type="UniPathway" id="UPA00143"/>
<protein>
    <recommendedName>
        <fullName evidence="5">RING-type E3 ubiquitin transferase</fullName>
        <ecNumber evidence="5">2.3.2.27</ecNumber>
    </recommendedName>
    <alternativeName>
        <fullName evidence="15 16">RING-type E3 ubiquitin transferase RAD18</fullName>
    </alternativeName>
</protein>
<evidence type="ECO:0000256" key="11">
    <source>
        <dbReference type="ARBA" id="ARBA00022833"/>
    </source>
</evidence>
<dbReference type="GO" id="GO:0005813">
    <property type="term" value="C:centrosome"/>
    <property type="evidence" value="ECO:0007669"/>
    <property type="project" value="Ensembl"/>
</dbReference>
<keyword evidence="10" id="KW-0833">Ubl conjugation pathway</keyword>
<evidence type="ECO:0000256" key="15">
    <source>
        <dbReference type="ARBA" id="ARBA00031783"/>
    </source>
</evidence>
<dbReference type="Ensembl" id="ENSSPUT00000024285.1">
    <property type="protein sequence ID" value="ENSSPUP00000022778.1"/>
    <property type="gene ID" value="ENSSPUG00000017486.1"/>
</dbReference>
<dbReference type="InterPro" id="IPR013083">
    <property type="entry name" value="Znf_RING/FYVE/PHD"/>
</dbReference>
<evidence type="ECO:0000256" key="8">
    <source>
        <dbReference type="ARBA" id="ARBA00022763"/>
    </source>
</evidence>
<evidence type="ECO:0000256" key="13">
    <source>
        <dbReference type="ARBA" id="ARBA00023204"/>
    </source>
</evidence>
<dbReference type="Gene3D" id="3.30.40.10">
    <property type="entry name" value="Zinc/RING finger domain, C3HC4 (zinc finger)"/>
    <property type="match status" value="1"/>
</dbReference>
<keyword evidence="7" id="KW-0479">Metal-binding</keyword>
<dbReference type="InterPro" id="IPR001841">
    <property type="entry name" value="Znf_RING"/>
</dbReference>
<dbReference type="GO" id="GO:0044877">
    <property type="term" value="F:protein-containing complex binding"/>
    <property type="evidence" value="ECO:0007669"/>
    <property type="project" value="Ensembl"/>
</dbReference>